<comment type="caution">
    <text evidence="8">The sequence shown here is derived from an EMBL/GenBank/DDBJ whole genome shotgun (WGS) entry which is preliminary data.</text>
</comment>
<dbReference type="InterPro" id="IPR032881">
    <property type="entry name" value="Oberon-like_PHD"/>
</dbReference>
<feature type="compositionally biased region" description="Polar residues" evidence="6">
    <location>
        <begin position="481"/>
        <end position="502"/>
    </location>
</feature>
<feature type="domain" description="Fibronectin type-III" evidence="7">
    <location>
        <begin position="379"/>
        <end position="476"/>
    </location>
</feature>
<accession>A0A498HMT4</accession>
<dbReference type="PROSITE" id="PS50853">
    <property type="entry name" value="FN3"/>
    <property type="match status" value="1"/>
</dbReference>
<dbReference type="EMBL" id="RDQH01000342">
    <property type="protein sequence ID" value="RXH71574.1"/>
    <property type="molecule type" value="Genomic_DNA"/>
</dbReference>
<dbReference type="PANTHER" id="PTHR46286">
    <property type="entry name" value="VIN3-LIKE PROTEIN 2-RELATED"/>
    <property type="match status" value="1"/>
</dbReference>
<feature type="compositionally biased region" description="Basic and acidic residues" evidence="6">
    <location>
        <begin position="648"/>
        <end position="659"/>
    </location>
</feature>
<keyword evidence="2" id="KW-0479">Metal-binding</keyword>
<dbReference type="GO" id="GO:0010048">
    <property type="term" value="P:vernalization response"/>
    <property type="evidence" value="ECO:0007669"/>
    <property type="project" value="InterPro"/>
</dbReference>
<gene>
    <name evidence="8" type="ORF">DVH24_018929</name>
</gene>
<feature type="compositionally biased region" description="Basic and acidic residues" evidence="6">
    <location>
        <begin position="585"/>
        <end position="594"/>
    </location>
</feature>
<organism evidence="8 9">
    <name type="scientific">Malus domestica</name>
    <name type="common">Apple</name>
    <name type="synonym">Pyrus malus</name>
    <dbReference type="NCBI Taxonomy" id="3750"/>
    <lineage>
        <taxon>Eukaryota</taxon>
        <taxon>Viridiplantae</taxon>
        <taxon>Streptophyta</taxon>
        <taxon>Embryophyta</taxon>
        <taxon>Tracheophyta</taxon>
        <taxon>Spermatophyta</taxon>
        <taxon>Magnoliopsida</taxon>
        <taxon>eudicotyledons</taxon>
        <taxon>Gunneridae</taxon>
        <taxon>Pentapetalae</taxon>
        <taxon>rosids</taxon>
        <taxon>fabids</taxon>
        <taxon>Rosales</taxon>
        <taxon>Rosaceae</taxon>
        <taxon>Amygdaloideae</taxon>
        <taxon>Maleae</taxon>
        <taxon>Malus</taxon>
    </lineage>
</organism>
<proteinExistence type="predicted"/>
<dbReference type="Pfam" id="PF07227">
    <property type="entry name" value="PHD_Oberon"/>
    <property type="match status" value="1"/>
</dbReference>
<dbReference type="CDD" id="cd15521">
    <property type="entry name" value="PHD_VIN3_plant"/>
    <property type="match status" value="1"/>
</dbReference>
<keyword evidence="9" id="KW-1185">Reference proteome</keyword>
<sequence>MWCVLITFSSDLQLRKSWALWRECGGCTASSSIAMAADSSHGLGLDRNNSKLSMDKKREFVYEVSKWSDGASEVLQSWSRQEILQILCAEMGKERKYTGLTKLKIIEHLLKVVSEKKQGGSEDVTDLKPQSSNATGQKTTKRQRKTENPSRLHVPENSNYNNSSGSDLANTTFCKNSACRATVNREDAFCKRCSCCICHKFDDNKDPSLWLVCSSELPFEGNSCGMSCHLECALKRESSGIGKEKGHRGLDGSFYCISCGKVNDLLGSWRKQLVIAKDTRRVDILCYRISLSHKLLKGTAKYQKLHEIVDEAMMKLQGEVGPLTGLPLKMGRGIVNRLSSGPEIQKLCAFAVESLDLVLQKATFPPLAKPNVQDPSFIAPDMVRFENVHATSLTVVLSSEYPPSEILVGYKLWHCKADVMNYPTEPTATLLFAPKTRFVVTGLTPATEYCFKVTSFNDSRHLGMCEVRFSTSTGGDEVPNCSVTQRSQSPATNYSSLSNPSSVEDETNNITPYGDQADNRADNYISFCQDTDNTVSADLSNDAVNGNSMDRGPTAADKISLLDEEHINGMIGSISKSDVIELEHKQSPDGHIVEEISTDNGSNSPARTGMECVPFGGSSEAGLPITPCKIDILTDGLGRNVRSNSSSKDLKNGSGKGEEPQDGSTSKKRSAERKDEECVANISDRDFEYYVKIIRWLECEGHLEQNFRQKFLTWYSLRATPQEVRIVKVFVDTFIGDPASLAGQLVDTFSESISSKKSSVVPNGFCMKLWH</sequence>
<dbReference type="InterPro" id="IPR036116">
    <property type="entry name" value="FN3_sf"/>
</dbReference>
<dbReference type="SMART" id="SM00060">
    <property type="entry name" value="FN3"/>
    <property type="match status" value="1"/>
</dbReference>
<reference evidence="8 9" key="1">
    <citation type="submission" date="2018-10" db="EMBL/GenBank/DDBJ databases">
        <title>A high-quality apple genome assembly.</title>
        <authorList>
            <person name="Hu J."/>
        </authorList>
    </citation>
    <scope>NUCLEOTIDE SEQUENCE [LARGE SCALE GENOMIC DNA]</scope>
    <source>
        <strain evidence="9">cv. HFTH1</strain>
        <tissue evidence="8">Young leaf</tissue>
    </source>
</reference>
<dbReference type="GO" id="GO:0005634">
    <property type="term" value="C:nucleus"/>
    <property type="evidence" value="ECO:0007669"/>
    <property type="project" value="UniProtKB-SubCell"/>
</dbReference>
<dbReference type="InterPro" id="IPR013783">
    <property type="entry name" value="Ig-like_fold"/>
</dbReference>
<dbReference type="PANTHER" id="PTHR46286:SF2">
    <property type="entry name" value="VIN3-LIKE PROTEIN 2"/>
    <property type="match status" value="1"/>
</dbReference>
<dbReference type="InterPro" id="IPR003961">
    <property type="entry name" value="FN3_dom"/>
</dbReference>
<dbReference type="GO" id="GO:0008270">
    <property type="term" value="F:zinc ion binding"/>
    <property type="evidence" value="ECO:0007669"/>
    <property type="project" value="UniProtKB-KW"/>
</dbReference>
<dbReference type="InterPro" id="IPR056990">
    <property type="entry name" value="VIN3-like_C"/>
</dbReference>
<evidence type="ECO:0000256" key="3">
    <source>
        <dbReference type="ARBA" id="ARBA00022771"/>
    </source>
</evidence>
<dbReference type="AlphaFoldDB" id="A0A498HMT4"/>
<feature type="region of interest" description="Disordered" evidence="6">
    <location>
        <begin position="641"/>
        <end position="675"/>
    </location>
</feature>
<evidence type="ECO:0000256" key="5">
    <source>
        <dbReference type="ARBA" id="ARBA00023242"/>
    </source>
</evidence>
<feature type="region of interest" description="Disordered" evidence="6">
    <location>
        <begin position="471"/>
        <end position="516"/>
    </location>
</feature>
<dbReference type="Pfam" id="PF23380">
    <property type="entry name" value="VIN3_C"/>
    <property type="match status" value="1"/>
</dbReference>
<evidence type="ECO:0000256" key="6">
    <source>
        <dbReference type="SAM" id="MobiDB-lite"/>
    </source>
</evidence>
<keyword evidence="5" id="KW-0539">Nucleus</keyword>
<dbReference type="Pfam" id="PF23376">
    <property type="entry name" value="Fn3_VIN3"/>
    <property type="match status" value="1"/>
</dbReference>
<keyword evidence="3" id="KW-0863">Zinc-finger</keyword>
<evidence type="ECO:0000313" key="8">
    <source>
        <dbReference type="EMBL" id="RXH71574.1"/>
    </source>
</evidence>
<dbReference type="Proteomes" id="UP000290289">
    <property type="component" value="Chromosome 16"/>
</dbReference>
<dbReference type="InterPro" id="IPR044514">
    <property type="entry name" value="VIN3-like"/>
</dbReference>
<dbReference type="GO" id="GO:0040029">
    <property type="term" value="P:epigenetic regulation of gene expression"/>
    <property type="evidence" value="ECO:0007669"/>
    <property type="project" value="InterPro"/>
</dbReference>
<dbReference type="CDD" id="cd00063">
    <property type="entry name" value="FN3"/>
    <property type="match status" value="1"/>
</dbReference>
<protein>
    <recommendedName>
        <fullName evidence="7">Fibronectin type-III domain-containing protein</fullName>
    </recommendedName>
</protein>
<evidence type="ECO:0000259" key="7">
    <source>
        <dbReference type="PROSITE" id="PS50853"/>
    </source>
</evidence>
<dbReference type="InterPro" id="IPR058585">
    <property type="entry name" value="Fn3_VIN3"/>
</dbReference>
<comment type="subcellular location">
    <subcellularLocation>
        <location evidence="1">Nucleus</location>
    </subcellularLocation>
</comment>
<feature type="region of interest" description="Disordered" evidence="6">
    <location>
        <begin position="585"/>
        <end position="610"/>
    </location>
</feature>
<keyword evidence="4" id="KW-0862">Zinc</keyword>
<evidence type="ECO:0000313" key="9">
    <source>
        <dbReference type="Proteomes" id="UP000290289"/>
    </source>
</evidence>
<evidence type="ECO:0000256" key="2">
    <source>
        <dbReference type="ARBA" id="ARBA00022723"/>
    </source>
</evidence>
<name>A0A498HMT4_MALDO</name>
<dbReference type="SUPFAM" id="SSF49265">
    <property type="entry name" value="Fibronectin type III"/>
    <property type="match status" value="1"/>
</dbReference>
<feature type="compositionally biased region" description="Basic and acidic residues" evidence="6">
    <location>
        <begin position="145"/>
        <end position="154"/>
    </location>
</feature>
<dbReference type="Gene3D" id="2.60.40.10">
    <property type="entry name" value="Immunoglobulins"/>
    <property type="match status" value="1"/>
</dbReference>
<evidence type="ECO:0000256" key="4">
    <source>
        <dbReference type="ARBA" id="ARBA00022833"/>
    </source>
</evidence>
<feature type="region of interest" description="Disordered" evidence="6">
    <location>
        <begin position="120"/>
        <end position="164"/>
    </location>
</feature>
<dbReference type="STRING" id="3750.A0A498HMT4"/>
<evidence type="ECO:0000256" key="1">
    <source>
        <dbReference type="ARBA" id="ARBA00004123"/>
    </source>
</evidence>